<dbReference type="OrthoDB" id="10248897at2759"/>
<feature type="domain" description="Polysaccharide biosynthesis" evidence="1">
    <location>
        <begin position="17"/>
        <end position="139"/>
    </location>
</feature>
<dbReference type="GO" id="GO:0005737">
    <property type="term" value="C:cytoplasm"/>
    <property type="evidence" value="ECO:0007669"/>
    <property type="project" value="TreeGrafter"/>
</dbReference>
<dbReference type="GeneID" id="118463161"/>
<dbReference type="Gene3D" id="1.10.3560.10">
    <property type="entry name" value="yst0336 like domain"/>
    <property type="match status" value="1"/>
</dbReference>
<dbReference type="AlphaFoldDB" id="A0A182FI74"/>
<protein>
    <submittedName>
        <fullName evidence="2">Polysacc_synt_4 domain-containing protein</fullName>
    </submittedName>
</protein>
<dbReference type="InterPro" id="IPR021148">
    <property type="entry name" value="Polysacc_synth_dom"/>
</dbReference>
<evidence type="ECO:0000313" key="3">
    <source>
        <dbReference type="Proteomes" id="UP000069272"/>
    </source>
</evidence>
<dbReference type="InterPro" id="IPR008476">
    <property type="entry name" value="PBDC1_metazoa/fungi"/>
</dbReference>
<organism evidence="2 3">
    <name type="scientific">Anopheles albimanus</name>
    <name type="common">New world malaria mosquito</name>
    <dbReference type="NCBI Taxonomy" id="7167"/>
    <lineage>
        <taxon>Eukaryota</taxon>
        <taxon>Metazoa</taxon>
        <taxon>Ecdysozoa</taxon>
        <taxon>Arthropoda</taxon>
        <taxon>Hexapoda</taxon>
        <taxon>Insecta</taxon>
        <taxon>Pterygota</taxon>
        <taxon>Neoptera</taxon>
        <taxon>Endopterygota</taxon>
        <taxon>Diptera</taxon>
        <taxon>Nematocera</taxon>
        <taxon>Culicoidea</taxon>
        <taxon>Culicidae</taxon>
        <taxon>Anophelinae</taxon>
        <taxon>Anopheles</taxon>
    </lineage>
</organism>
<dbReference type="VEuPathDB" id="VectorBase:AALB006218"/>
<evidence type="ECO:0000259" key="1">
    <source>
        <dbReference type="Pfam" id="PF04669"/>
    </source>
</evidence>
<evidence type="ECO:0000313" key="2">
    <source>
        <dbReference type="EnsemblMetazoa" id="AALB006218-PA"/>
    </source>
</evidence>
<proteinExistence type="predicted"/>
<dbReference type="KEGG" id="aali:118463161"/>
<dbReference type="VEuPathDB" id="VectorBase:AALB20_028000"/>
<dbReference type="Proteomes" id="UP000069272">
    <property type="component" value="Chromosome 3L"/>
</dbReference>
<name>A0A182FI74_ANOAL</name>
<reference evidence="2" key="2">
    <citation type="submission" date="2022-08" db="UniProtKB">
        <authorList>
            <consortium name="EnsemblMetazoa"/>
        </authorList>
    </citation>
    <scope>IDENTIFICATION</scope>
    <source>
        <strain evidence="2">STECLA/ALBI9_A</strain>
    </source>
</reference>
<reference evidence="2 3" key="1">
    <citation type="journal article" date="2017" name="G3 (Bethesda)">
        <title>The Physical Genome Mapping of Anopheles albimanus Corrected Scaffold Misassemblies and Identified Interarm Rearrangements in Genus Anopheles.</title>
        <authorList>
            <person name="Artemov G.N."/>
            <person name="Peery A.N."/>
            <person name="Jiang X."/>
            <person name="Tu Z."/>
            <person name="Stegniy V.N."/>
            <person name="Sharakhova M.V."/>
            <person name="Sharakhov I.V."/>
        </authorList>
    </citation>
    <scope>NUCLEOTIDE SEQUENCE [LARGE SCALE GENOMIC DNA]</scope>
    <source>
        <strain evidence="2 3">ALBI9_A</strain>
    </source>
</reference>
<dbReference type="RefSeq" id="XP_035785440.1">
    <property type="nucleotide sequence ID" value="XM_035929547.1"/>
</dbReference>
<dbReference type="InterPro" id="IPR023139">
    <property type="entry name" value="PBDC1-like_dom_sf"/>
</dbReference>
<dbReference type="STRING" id="7167.A0A182FI74"/>
<keyword evidence="3" id="KW-1185">Reference proteome</keyword>
<dbReference type="PANTHER" id="PTHR13410">
    <property type="entry name" value="PROTEIN PBDC1"/>
    <property type="match status" value="1"/>
</dbReference>
<accession>A0A182FI74</accession>
<sequence>MDVLSRPAEEFTNDGTVEELWAVQAVDHAEVYFNLLCSVDPRFLRLTPYDDEFYDQFRRMFPDMNVRVIDENDLKSPEGKTKWRTYMAKFSRLDDYSVGTLLRANAGEEFRPENAILVVRAQFWAIEIARNREGANDCIRDKFRGSLVNKEDE</sequence>
<dbReference type="EnsemblMetazoa" id="AALB006218-RA">
    <property type="protein sequence ID" value="AALB006218-PA"/>
    <property type="gene ID" value="AALB006218"/>
</dbReference>
<dbReference type="Pfam" id="PF04669">
    <property type="entry name" value="PBDC1"/>
    <property type="match status" value="1"/>
</dbReference>
<dbReference type="PANTHER" id="PTHR13410:SF9">
    <property type="entry name" value="PROTEIN PBDC1"/>
    <property type="match status" value="1"/>
</dbReference>